<name>A0A380WAZ9_AFIFE</name>
<dbReference type="RefSeq" id="WP_002716978.1">
    <property type="nucleotide sequence ID" value="NZ_UFSI01000001.1"/>
</dbReference>
<sequence>MDGRQPNRWSLRALPRGSMPSMDGVDNSGEWMEALRLEAEGDPSLLEALFINNAPLHLQEAVRRALRKGLKPVTGRTKNLTDAVVWYIDNGGDIGRAPRPNATLLHEASRRYGLKTGNGCSVLWNAIKAKDAAVNAELRRRGYKAV</sequence>
<dbReference type="EMBL" id="UIGB01000001">
    <property type="protein sequence ID" value="SUU86154.1"/>
    <property type="molecule type" value="Genomic_DNA"/>
</dbReference>
<dbReference type="AlphaFoldDB" id="A0A380WAZ9"/>
<evidence type="ECO:0000313" key="2">
    <source>
        <dbReference type="EMBL" id="SUU86154.1"/>
    </source>
</evidence>
<evidence type="ECO:0000313" key="3">
    <source>
        <dbReference type="Proteomes" id="UP000254343"/>
    </source>
</evidence>
<feature type="region of interest" description="Disordered" evidence="1">
    <location>
        <begin position="1"/>
        <end position="23"/>
    </location>
</feature>
<reference evidence="2 3" key="1">
    <citation type="submission" date="2018-06" db="EMBL/GenBank/DDBJ databases">
        <authorList>
            <consortium name="Pathogen Informatics"/>
            <person name="Doyle S."/>
        </authorList>
    </citation>
    <scope>NUCLEOTIDE SEQUENCE [LARGE SCALE GENOMIC DNA]</scope>
    <source>
        <strain evidence="2 3">NCTC12722</strain>
    </source>
</reference>
<accession>A0A380WAZ9</accession>
<proteinExistence type="predicted"/>
<dbReference type="Proteomes" id="UP000254343">
    <property type="component" value="Unassembled WGS sequence"/>
</dbReference>
<organism evidence="2 3">
    <name type="scientific">Afipia felis</name>
    <name type="common">Cat scratch disease bacillus</name>
    <dbReference type="NCBI Taxonomy" id="1035"/>
    <lineage>
        <taxon>Bacteria</taxon>
        <taxon>Pseudomonadati</taxon>
        <taxon>Pseudomonadota</taxon>
        <taxon>Alphaproteobacteria</taxon>
        <taxon>Hyphomicrobiales</taxon>
        <taxon>Nitrobacteraceae</taxon>
        <taxon>Afipia</taxon>
    </lineage>
</organism>
<gene>
    <name evidence="2" type="ORF">NCTC12722_03376</name>
</gene>
<protein>
    <submittedName>
        <fullName evidence="2">Uncharacterized protein</fullName>
    </submittedName>
</protein>
<evidence type="ECO:0000256" key="1">
    <source>
        <dbReference type="SAM" id="MobiDB-lite"/>
    </source>
</evidence>